<dbReference type="Gene3D" id="3.40.30.10">
    <property type="entry name" value="Glutaredoxin"/>
    <property type="match status" value="1"/>
</dbReference>
<dbReference type="Proteomes" id="UP001433268">
    <property type="component" value="Unassembled WGS sequence"/>
</dbReference>
<keyword evidence="2" id="KW-1015">Disulfide bond</keyword>
<dbReference type="InterPro" id="IPR017937">
    <property type="entry name" value="Thioredoxin_CS"/>
</dbReference>
<gene>
    <name evidence="4" type="ORF">PG997_005985</name>
</gene>
<evidence type="ECO:0000256" key="2">
    <source>
        <dbReference type="ARBA" id="ARBA00023157"/>
    </source>
</evidence>
<dbReference type="RefSeq" id="XP_066669223.1">
    <property type="nucleotide sequence ID" value="XM_066810300.1"/>
</dbReference>
<organism evidence="4 5">
    <name type="scientific">Apiospora hydei</name>
    <dbReference type="NCBI Taxonomy" id="1337664"/>
    <lineage>
        <taxon>Eukaryota</taxon>
        <taxon>Fungi</taxon>
        <taxon>Dikarya</taxon>
        <taxon>Ascomycota</taxon>
        <taxon>Pezizomycotina</taxon>
        <taxon>Sordariomycetes</taxon>
        <taxon>Xylariomycetidae</taxon>
        <taxon>Amphisphaeriales</taxon>
        <taxon>Apiosporaceae</taxon>
        <taxon>Apiospora</taxon>
    </lineage>
</organism>
<feature type="domain" description="Thioredoxin" evidence="3">
    <location>
        <begin position="1"/>
        <end position="116"/>
    </location>
</feature>
<proteinExistence type="inferred from homology"/>
<keyword evidence="5" id="KW-1185">Reference proteome</keyword>
<reference evidence="4 5" key="1">
    <citation type="submission" date="2023-01" db="EMBL/GenBank/DDBJ databases">
        <title>Analysis of 21 Apiospora genomes using comparative genomics revels a genus with tremendous synthesis potential of carbohydrate active enzymes and secondary metabolites.</title>
        <authorList>
            <person name="Sorensen T."/>
        </authorList>
    </citation>
    <scope>NUCLEOTIDE SEQUENCE [LARGE SCALE GENOMIC DNA]</scope>
    <source>
        <strain evidence="4 5">CBS 114990</strain>
    </source>
</reference>
<evidence type="ECO:0000259" key="3">
    <source>
        <dbReference type="PROSITE" id="PS51352"/>
    </source>
</evidence>
<accession>A0ABR1WMF3</accession>
<name>A0ABR1WMF3_9PEZI</name>
<dbReference type="PANTHER" id="PTHR46115">
    <property type="entry name" value="THIOREDOXIN-LIKE PROTEIN 1"/>
    <property type="match status" value="1"/>
</dbReference>
<dbReference type="SUPFAM" id="SSF52833">
    <property type="entry name" value="Thioredoxin-like"/>
    <property type="match status" value="1"/>
</dbReference>
<dbReference type="PROSITE" id="PS00194">
    <property type="entry name" value="THIOREDOXIN_1"/>
    <property type="match status" value="1"/>
</dbReference>
<dbReference type="GeneID" id="92043360"/>
<dbReference type="PRINTS" id="PR00421">
    <property type="entry name" value="THIOREDOXIN"/>
</dbReference>
<evidence type="ECO:0000313" key="4">
    <source>
        <dbReference type="EMBL" id="KAK8084714.1"/>
    </source>
</evidence>
<protein>
    <recommendedName>
        <fullName evidence="3">Thioredoxin domain-containing protein</fullName>
    </recommendedName>
</protein>
<dbReference type="InterPro" id="IPR013766">
    <property type="entry name" value="Thioredoxin_domain"/>
</dbReference>
<comment type="similarity">
    <text evidence="1">Belongs to the thioredoxin family.</text>
</comment>
<dbReference type="CDD" id="cd02947">
    <property type="entry name" value="TRX_family"/>
    <property type="match status" value="1"/>
</dbReference>
<evidence type="ECO:0000313" key="5">
    <source>
        <dbReference type="Proteomes" id="UP001433268"/>
    </source>
</evidence>
<dbReference type="Pfam" id="PF00085">
    <property type="entry name" value="Thioredoxin"/>
    <property type="match status" value="1"/>
</dbReference>
<dbReference type="EMBL" id="JAQQWN010000005">
    <property type="protein sequence ID" value="KAK8084714.1"/>
    <property type="molecule type" value="Genomic_DNA"/>
</dbReference>
<dbReference type="InterPro" id="IPR036249">
    <property type="entry name" value="Thioredoxin-like_sf"/>
</dbReference>
<comment type="caution">
    <text evidence="4">The sequence shown here is derived from an EMBL/GenBank/DDBJ whole genome shotgun (WGS) entry which is preliminary data.</text>
</comment>
<sequence>MSDGKPVAIGSMEELNELFKNTTYVVVDFYADWCGPCKQIAPRLELLASRHNLPGFFAVAKVNVDHARDVAASYRISAMPTFMFFKEGRQVAVNGNAYIQGANLPVLEDAVKKLGALAQKKQIEAAAL</sequence>
<evidence type="ECO:0000256" key="1">
    <source>
        <dbReference type="ARBA" id="ARBA00008987"/>
    </source>
</evidence>
<dbReference type="PROSITE" id="PS51352">
    <property type="entry name" value="THIOREDOXIN_2"/>
    <property type="match status" value="1"/>
</dbReference>